<feature type="compositionally biased region" description="Acidic residues" evidence="1">
    <location>
        <begin position="1"/>
        <end position="15"/>
    </location>
</feature>
<dbReference type="Proteomes" id="UP001321486">
    <property type="component" value="Chromosome"/>
</dbReference>
<dbReference type="EMBL" id="AP027732">
    <property type="protein sequence ID" value="BDZ51540.1"/>
    <property type="molecule type" value="Genomic_DNA"/>
</dbReference>
<feature type="compositionally biased region" description="Low complexity" evidence="1">
    <location>
        <begin position="76"/>
        <end position="87"/>
    </location>
</feature>
<name>A0ABN6Y6I6_9MICO</name>
<proteinExistence type="predicted"/>
<feature type="region of interest" description="Disordered" evidence="1">
    <location>
        <begin position="1"/>
        <end position="115"/>
    </location>
</feature>
<evidence type="ECO:0000313" key="2">
    <source>
        <dbReference type="EMBL" id="BDZ51540.1"/>
    </source>
</evidence>
<gene>
    <name evidence="2" type="ORF">GCM10025867_37810</name>
</gene>
<feature type="compositionally biased region" description="Gly residues" evidence="1">
    <location>
        <begin position="102"/>
        <end position="115"/>
    </location>
</feature>
<evidence type="ECO:0000313" key="3">
    <source>
        <dbReference type="Proteomes" id="UP001321486"/>
    </source>
</evidence>
<accession>A0ABN6Y6I6</accession>
<feature type="compositionally biased region" description="Basic and acidic residues" evidence="1">
    <location>
        <begin position="46"/>
        <end position="75"/>
    </location>
</feature>
<organism evidence="2 3">
    <name type="scientific">Frondihabitans sucicola</name>
    <dbReference type="NCBI Taxonomy" id="1268041"/>
    <lineage>
        <taxon>Bacteria</taxon>
        <taxon>Bacillati</taxon>
        <taxon>Actinomycetota</taxon>
        <taxon>Actinomycetes</taxon>
        <taxon>Micrococcales</taxon>
        <taxon>Microbacteriaceae</taxon>
        <taxon>Frondihabitans</taxon>
    </lineage>
</organism>
<evidence type="ECO:0000256" key="1">
    <source>
        <dbReference type="SAM" id="MobiDB-lite"/>
    </source>
</evidence>
<sequence length="115" mass="11901">MSDGEEREEDEDDDSDGRGVEDAPDEALEVDPARGVGQQQPGQGIEEERRAAEEGDHHGDPAHDDRVDAESRGETAADAADPGVAAAHTESADPVEEALAGCCGGPRRGGGRSVL</sequence>
<reference evidence="3" key="1">
    <citation type="journal article" date="2019" name="Int. J. Syst. Evol. Microbiol.">
        <title>The Global Catalogue of Microorganisms (GCM) 10K type strain sequencing project: providing services to taxonomists for standard genome sequencing and annotation.</title>
        <authorList>
            <consortium name="The Broad Institute Genomics Platform"/>
            <consortium name="The Broad Institute Genome Sequencing Center for Infectious Disease"/>
            <person name="Wu L."/>
            <person name="Ma J."/>
        </authorList>
    </citation>
    <scope>NUCLEOTIDE SEQUENCE [LARGE SCALE GENOMIC DNA]</scope>
    <source>
        <strain evidence="3">NBRC 108728</strain>
    </source>
</reference>
<protein>
    <submittedName>
        <fullName evidence="2">Uncharacterized protein</fullName>
    </submittedName>
</protein>
<feature type="compositionally biased region" description="Low complexity" evidence="1">
    <location>
        <begin position="35"/>
        <end position="44"/>
    </location>
</feature>
<keyword evidence="3" id="KW-1185">Reference proteome</keyword>